<feature type="compositionally biased region" description="Polar residues" evidence="1">
    <location>
        <begin position="385"/>
        <end position="395"/>
    </location>
</feature>
<accession>A0AAV7QFW8</accession>
<dbReference type="Proteomes" id="UP001066276">
    <property type="component" value="Chromosome 6"/>
</dbReference>
<feature type="compositionally biased region" description="Polar residues" evidence="1">
    <location>
        <begin position="292"/>
        <end position="307"/>
    </location>
</feature>
<keyword evidence="4" id="KW-1185">Reference proteome</keyword>
<protein>
    <recommendedName>
        <fullName evidence="2">Lamina-associated polypeptide 2 alpha C-terminal domain-containing protein</fullName>
    </recommendedName>
</protein>
<feature type="compositionally biased region" description="Basic and acidic residues" evidence="1">
    <location>
        <begin position="270"/>
        <end position="279"/>
    </location>
</feature>
<feature type="region of interest" description="Disordered" evidence="1">
    <location>
        <begin position="134"/>
        <end position="424"/>
    </location>
</feature>
<reference evidence="3" key="1">
    <citation type="journal article" date="2022" name="bioRxiv">
        <title>Sequencing and chromosome-scale assembly of the giantPleurodeles waltlgenome.</title>
        <authorList>
            <person name="Brown T."/>
            <person name="Elewa A."/>
            <person name="Iarovenko S."/>
            <person name="Subramanian E."/>
            <person name="Araus A.J."/>
            <person name="Petzold A."/>
            <person name="Susuki M."/>
            <person name="Suzuki K.-i.T."/>
            <person name="Hayashi T."/>
            <person name="Toyoda A."/>
            <person name="Oliveira C."/>
            <person name="Osipova E."/>
            <person name="Leigh N.D."/>
            <person name="Simon A."/>
            <person name="Yun M.H."/>
        </authorList>
    </citation>
    <scope>NUCLEOTIDE SEQUENCE</scope>
    <source>
        <strain evidence="3">20211129_DDA</strain>
        <tissue evidence="3">Liver</tissue>
    </source>
</reference>
<dbReference type="Gene3D" id="1.10.287.3160">
    <property type="match status" value="1"/>
</dbReference>
<evidence type="ECO:0000259" key="2">
    <source>
        <dbReference type="Pfam" id="PF11560"/>
    </source>
</evidence>
<dbReference type="AlphaFoldDB" id="A0AAV7QFW8"/>
<feature type="region of interest" description="Disordered" evidence="1">
    <location>
        <begin position="484"/>
        <end position="508"/>
    </location>
</feature>
<gene>
    <name evidence="3" type="ORF">NDU88_003533</name>
</gene>
<feature type="compositionally biased region" description="Basic and acidic residues" evidence="1">
    <location>
        <begin position="238"/>
        <end position="263"/>
    </location>
</feature>
<organism evidence="3 4">
    <name type="scientific">Pleurodeles waltl</name>
    <name type="common">Iberian ribbed newt</name>
    <dbReference type="NCBI Taxonomy" id="8319"/>
    <lineage>
        <taxon>Eukaryota</taxon>
        <taxon>Metazoa</taxon>
        <taxon>Chordata</taxon>
        <taxon>Craniata</taxon>
        <taxon>Vertebrata</taxon>
        <taxon>Euteleostomi</taxon>
        <taxon>Amphibia</taxon>
        <taxon>Batrachia</taxon>
        <taxon>Caudata</taxon>
        <taxon>Salamandroidea</taxon>
        <taxon>Salamandridae</taxon>
        <taxon>Pleurodelinae</taxon>
        <taxon>Pleurodeles</taxon>
    </lineage>
</organism>
<dbReference type="Pfam" id="PF11560">
    <property type="entry name" value="LAP2alpha"/>
    <property type="match status" value="1"/>
</dbReference>
<feature type="compositionally biased region" description="Polar residues" evidence="1">
    <location>
        <begin position="666"/>
        <end position="683"/>
    </location>
</feature>
<feature type="domain" description="Lamina-associated polypeptide 2 alpha C-terminal" evidence="2">
    <location>
        <begin position="486"/>
        <end position="629"/>
    </location>
</feature>
<evidence type="ECO:0000313" key="4">
    <source>
        <dbReference type="Proteomes" id="UP001066276"/>
    </source>
</evidence>
<proteinExistence type="predicted"/>
<evidence type="ECO:0000256" key="1">
    <source>
        <dbReference type="SAM" id="MobiDB-lite"/>
    </source>
</evidence>
<feature type="compositionally biased region" description="Polar residues" evidence="1">
    <location>
        <begin position="222"/>
        <end position="237"/>
    </location>
</feature>
<feature type="region of interest" description="Disordered" evidence="1">
    <location>
        <begin position="645"/>
        <end position="712"/>
    </location>
</feature>
<sequence>MGVDSILDCFFSAIGFGRVPFRSVFWFGKLVRLSENSTVLFAFGIGLVTTDRHRLLNSSGGPLFFFRSPVGAWSARPRVSSRLMERTPFRFCPKCHNKYPYTDQHLVCNLCLSPEHKEDTCEACRAFRSRKTLRDRRARRLQMASAPTGQRHLEEEEETFSIQESDSDELDPEETPKTVSKTSKQKTHEKTTKAQGTPPPTGHGLTRKIGDRSSAPKKGTLVSKSSDSGRDTGTQQSRARDSGSEQVRHRDSGTKMGRHRETTTPKIKKVSSEPKKASEKISLPKHPASEPKSGSYTEEQGLSSQMQGHKFGQELESMEPDYTQRRLHIQKDTGKISTLPPIKMKRRLSFQEKDKQPQAKVARQTTPPPSPPPSMHTSPVATPPLMQSPTHTAMSQDDPDAWDLYDAPVSDNSPDCYPARPSPPEDKLTYATWNAKTLQVFQEPVKGRAITPRVEKKYKPPPTDPVYITQQLTPDSVVVGAVRKRANSHTSGDAPSPDKESRKFDAAGKRVAAQASNQWRIANSQALLARYDRAHWDEMQHFIEHLPKEFQKRAQQVIEEGQSISNNQIRSAMDAADTAARTVNTAVTIRRHAWLRTSGFKPEIQQAVLNMPFNGQQLFGPEVDTAIEKLKKDTDTAKAMGALYSPQSRGTFRKTQFRGGFRGQATEPTTSQTRPTYQSQYQRGSFRGQYRGGQFQKNRGKFQSPKTPQNKQ</sequence>
<feature type="compositionally biased region" description="Basic and acidic residues" evidence="1">
    <location>
        <begin position="496"/>
        <end position="508"/>
    </location>
</feature>
<name>A0AAV7QFW8_PLEWA</name>
<comment type="caution">
    <text evidence="3">The sequence shown here is derived from an EMBL/GenBank/DDBJ whole genome shotgun (WGS) entry which is preliminary data.</text>
</comment>
<feature type="compositionally biased region" description="Acidic residues" evidence="1">
    <location>
        <begin position="155"/>
        <end position="173"/>
    </location>
</feature>
<dbReference type="EMBL" id="JANPWB010000010">
    <property type="protein sequence ID" value="KAJ1137120.1"/>
    <property type="molecule type" value="Genomic_DNA"/>
</dbReference>
<dbReference type="InterPro" id="IPR021623">
    <property type="entry name" value="LAP2alpha_C"/>
</dbReference>
<evidence type="ECO:0000313" key="3">
    <source>
        <dbReference type="EMBL" id="KAJ1137120.1"/>
    </source>
</evidence>